<dbReference type="GeneID" id="92854293"/>
<name>A0ABM6LG06_9BACI</name>
<reference evidence="3 4" key="1">
    <citation type="submission" date="2017-06" db="EMBL/GenBank/DDBJ databases">
        <title>Genome sequence of Bacillus sonorensis strain SRCM101395.</title>
        <authorList>
            <person name="Cho S.H."/>
        </authorList>
    </citation>
    <scope>NUCLEOTIDE SEQUENCE [LARGE SCALE GENOMIC DNA]</scope>
    <source>
        <strain evidence="3 4">SRCM101395</strain>
    </source>
</reference>
<dbReference type="PROSITE" id="PS50206">
    <property type="entry name" value="RHODANESE_3"/>
    <property type="match status" value="2"/>
</dbReference>
<evidence type="ECO:0000256" key="1">
    <source>
        <dbReference type="ARBA" id="ARBA00022723"/>
    </source>
</evidence>
<dbReference type="CDD" id="cd07724">
    <property type="entry name" value="POD-like_MBL-fold"/>
    <property type="match status" value="1"/>
</dbReference>
<dbReference type="GO" id="GO:0004416">
    <property type="term" value="F:hydroxyacylglutathione hydrolase activity"/>
    <property type="evidence" value="ECO:0007669"/>
    <property type="project" value="UniProtKB-EC"/>
</dbReference>
<dbReference type="InterPro" id="IPR036873">
    <property type="entry name" value="Rhodanese-like_dom_sf"/>
</dbReference>
<dbReference type="CDD" id="cd00158">
    <property type="entry name" value="RHOD"/>
    <property type="match status" value="1"/>
</dbReference>
<organism evidence="3 4">
    <name type="scientific">Bacillus sonorensis</name>
    <dbReference type="NCBI Taxonomy" id="119858"/>
    <lineage>
        <taxon>Bacteria</taxon>
        <taxon>Bacillati</taxon>
        <taxon>Bacillota</taxon>
        <taxon>Bacilli</taxon>
        <taxon>Bacillales</taxon>
        <taxon>Bacillaceae</taxon>
        <taxon>Bacillus</taxon>
    </lineage>
</organism>
<dbReference type="Gene3D" id="3.40.250.10">
    <property type="entry name" value="Rhodanese-like domain"/>
    <property type="match status" value="2"/>
</dbReference>
<dbReference type="Pfam" id="PF00753">
    <property type="entry name" value="Lactamase_B"/>
    <property type="match status" value="1"/>
</dbReference>
<proteinExistence type="predicted"/>
<dbReference type="InterPro" id="IPR044528">
    <property type="entry name" value="POD-like_MBL-fold"/>
</dbReference>
<dbReference type="PANTHER" id="PTHR43084">
    <property type="entry name" value="PERSULFIDE DIOXYGENASE ETHE1"/>
    <property type="match status" value="1"/>
</dbReference>
<dbReference type="Pfam" id="PF00581">
    <property type="entry name" value="Rhodanese"/>
    <property type="match status" value="1"/>
</dbReference>
<accession>A0ABM6LG06</accession>
<keyword evidence="4" id="KW-1185">Reference proteome</keyword>
<dbReference type="PANTHER" id="PTHR43084:SF1">
    <property type="entry name" value="PERSULFIDE DIOXYGENASE ETHE1, MITOCHONDRIAL"/>
    <property type="match status" value="1"/>
</dbReference>
<dbReference type="SMART" id="SM00450">
    <property type="entry name" value="RHOD"/>
    <property type="match status" value="1"/>
</dbReference>
<dbReference type="InterPro" id="IPR036866">
    <property type="entry name" value="RibonucZ/Hydroxyglut_hydro"/>
</dbReference>
<evidence type="ECO:0000313" key="4">
    <source>
        <dbReference type="Proteomes" id="UP000196877"/>
    </source>
</evidence>
<dbReference type="Proteomes" id="UP000196877">
    <property type="component" value="Chromosome"/>
</dbReference>
<dbReference type="InterPro" id="IPR001763">
    <property type="entry name" value="Rhodanese-like_dom"/>
</dbReference>
<dbReference type="Gene3D" id="3.60.15.10">
    <property type="entry name" value="Ribonuclease Z/Hydroxyacylglutathione hydrolase-like"/>
    <property type="match status" value="1"/>
</dbReference>
<protein>
    <submittedName>
        <fullName evidence="3">Hydroxyacylglutathione hydrolase</fullName>
        <ecNumber evidence="3">3.1.2.6</ecNumber>
    </submittedName>
</protein>
<dbReference type="InterPro" id="IPR001279">
    <property type="entry name" value="Metallo-B-lactamas"/>
</dbReference>
<dbReference type="SUPFAM" id="SSF56281">
    <property type="entry name" value="Metallo-hydrolase/oxidoreductase"/>
    <property type="match status" value="1"/>
</dbReference>
<dbReference type="EMBL" id="CP021920">
    <property type="protein sequence ID" value="ASB88198.1"/>
    <property type="molecule type" value="Genomic_DNA"/>
</dbReference>
<feature type="domain" description="Rhodanese" evidence="2">
    <location>
        <begin position="382"/>
        <end position="470"/>
    </location>
</feature>
<dbReference type="SMART" id="SM00849">
    <property type="entry name" value="Lactamase_B"/>
    <property type="match status" value="1"/>
</dbReference>
<gene>
    <name evidence="3" type="primary">gloB</name>
    <name evidence="3" type="ORF">S101395_01689</name>
</gene>
<dbReference type="InterPro" id="IPR051682">
    <property type="entry name" value="Mito_Persulfide_Diox"/>
</dbReference>
<dbReference type="EC" id="3.1.2.6" evidence="3"/>
<dbReference type="SUPFAM" id="SSF52821">
    <property type="entry name" value="Rhodanese/Cell cycle control phosphatase"/>
    <property type="match status" value="2"/>
</dbReference>
<evidence type="ECO:0000259" key="2">
    <source>
        <dbReference type="PROSITE" id="PS50206"/>
    </source>
</evidence>
<sequence>MLLKYFYDERLAQASYLVGCQTSKQAVVIDPARNIAPYIEAAEKHGMSIVGALETHIHADFVSGARELAETLNATLYLSDEGGQDWKYQYVDHLPHRLLKDGDDVKIGNLIFEVIHTPGHTPESLSFILTDGGGHADQPMGIFTGDFVFAGDIGRPDLLEKVAGAQGAANAGAHEMFESLEKFRELPDYMQVWPGHGAGSACGKSLGAIPSSTVGYEKRFNWAFQHTSRDLFVEALLDGQPEPPTYFAVMKQMNKTGPALLANVPATKEMTDIVQLEESIRNGAQVIDTREPSLFAKDHLKGTINLPFRSSFATWAGWIVDYQRPLYVLANPAELDDIKETLHSIGIDQIPYAMDADKAVASSSARESYQNISPKEANALLQEEHAQILDVRYLNEWKEGHIEGAKHMMLGTIPDRLDEIPAGRPVIVQCGSGVRSAIGASLLQAAGIKVVYNMTGGYAQWKKDVQDENKVRKL</sequence>
<evidence type="ECO:0000313" key="3">
    <source>
        <dbReference type="EMBL" id="ASB88198.1"/>
    </source>
</evidence>
<keyword evidence="3" id="KW-0378">Hydrolase</keyword>
<keyword evidence="1" id="KW-0479">Metal-binding</keyword>
<dbReference type="RefSeq" id="WP_006637723.1">
    <property type="nucleotide sequence ID" value="NZ_BORD01000003.1"/>
</dbReference>
<feature type="domain" description="Rhodanese" evidence="2">
    <location>
        <begin position="280"/>
        <end position="308"/>
    </location>
</feature>